<comment type="caution">
    <text evidence="7">The sequence shown here is derived from an EMBL/GenBank/DDBJ whole genome shotgun (WGS) entry which is preliminary data.</text>
</comment>
<feature type="compositionally biased region" description="Basic and acidic residues" evidence="4">
    <location>
        <begin position="139"/>
        <end position="156"/>
    </location>
</feature>
<dbReference type="InterPro" id="IPR019775">
    <property type="entry name" value="WD40_repeat_CS"/>
</dbReference>
<feature type="repeat" description="WD" evidence="3">
    <location>
        <begin position="470"/>
        <end position="511"/>
    </location>
</feature>
<keyword evidence="5" id="KW-0732">Signal</keyword>
<dbReference type="Proteomes" id="UP000223968">
    <property type="component" value="Unassembled WGS sequence"/>
</dbReference>
<accession>A0A2B7WW43</accession>
<reference evidence="7 8" key="1">
    <citation type="submission" date="2017-10" db="EMBL/GenBank/DDBJ databases">
        <title>Comparative genomics in systemic dimorphic fungi from Ajellomycetaceae.</title>
        <authorList>
            <person name="Munoz J.F."/>
            <person name="Mcewen J.G."/>
            <person name="Clay O.K."/>
            <person name="Cuomo C.A."/>
        </authorList>
    </citation>
    <scope>NUCLEOTIDE SEQUENCE [LARGE SCALE GENOMIC DNA]</scope>
    <source>
        <strain evidence="7 8">UAMH5409</strain>
    </source>
</reference>
<feature type="chain" id="PRO_5013242352" description="CTLH domain-containing protein" evidence="5">
    <location>
        <begin position="28"/>
        <end position="795"/>
    </location>
</feature>
<protein>
    <recommendedName>
        <fullName evidence="6">CTLH domain-containing protein</fullName>
    </recommendedName>
</protein>
<dbReference type="PANTHER" id="PTHR22838">
    <property type="entry name" value="WD REPEAT PROTEIN 26-RELATED"/>
    <property type="match status" value="1"/>
</dbReference>
<dbReference type="Gene3D" id="2.130.10.10">
    <property type="entry name" value="YVTN repeat-like/Quinoprotein amine dehydrogenase"/>
    <property type="match status" value="1"/>
</dbReference>
<evidence type="ECO:0000313" key="7">
    <source>
        <dbReference type="EMBL" id="PGH00777.1"/>
    </source>
</evidence>
<keyword evidence="2" id="KW-0677">Repeat</keyword>
<evidence type="ECO:0000256" key="4">
    <source>
        <dbReference type="SAM" id="MobiDB-lite"/>
    </source>
</evidence>
<dbReference type="SMART" id="SM00320">
    <property type="entry name" value="WD40"/>
    <property type="match status" value="6"/>
</dbReference>
<dbReference type="PROSITE" id="PS50897">
    <property type="entry name" value="CTLH"/>
    <property type="match status" value="1"/>
</dbReference>
<feature type="domain" description="CTLH" evidence="6">
    <location>
        <begin position="332"/>
        <end position="356"/>
    </location>
</feature>
<dbReference type="InterPro" id="IPR001680">
    <property type="entry name" value="WD40_rpt"/>
</dbReference>
<dbReference type="Pfam" id="PF00400">
    <property type="entry name" value="WD40"/>
    <property type="match status" value="5"/>
</dbReference>
<dbReference type="STRING" id="1447875.A0A2B7WW43"/>
<evidence type="ECO:0000259" key="6">
    <source>
        <dbReference type="PROSITE" id="PS50897"/>
    </source>
</evidence>
<feature type="compositionally biased region" description="Polar residues" evidence="4">
    <location>
        <begin position="66"/>
        <end position="77"/>
    </location>
</feature>
<feature type="region of interest" description="Disordered" evidence="4">
    <location>
        <begin position="41"/>
        <end position="234"/>
    </location>
</feature>
<dbReference type="OrthoDB" id="972532at2759"/>
<gene>
    <name evidence="7" type="ORF">AJ79_08115</name>
</gene>
<feature type="compositionally biased region" description="Low complexity" evidence="4">
    <location>
        <begin position="82"/>
        <end position="94"/>
    </location>
</feature>
<dbReference type="InterPro" id="IPR051350">
    <property type="entry name" value="WD_repeat-ST_regulator"/>
</dbReference>
<feature type="signal peptide" evidence="5">
    <location>
        <begin position="1"/>
        <end position="27"/>
    </location>
</feature>
<dbReference type="CDD" id="cd00200">
    <property type="entry name" value="WD40"/>
    <property type="match status" value="1"/>
</dbReference>
<organism evidence="7 8">
    <name type="scientific">Helicocarpus griseus UAMH5409</name>
    <dbReference type="NCBI Taxonomy" id="1447875"/>
    <lineage>
        <taxon>Eukaryota</taxon>
        <taxon>Fungi</taxon>
        <taxon>Dikarya</taxon>
        <taxon>Ascomycota</taxon>
        <taxon>Pezizomycotina</taxon>
        <taxon>Eurotiomycetes</taxon>
        <taxon>Eurotiomycetidae</taxon>
        <taxon>Onygenales</taxon>
        <taxon>Ajellomycetaceae</taxon>
        <taxon>Helicocarpus</taxon>
    </lineage>
</organism>
<dbReference type="EMBL" id="PDNB01000181">
    <property type="protein sequence ID" value="PGH00777.1"/>
    <property type="molecule type" value="Genomic_DNA"/>
</dbReference>
<evidence type="ECO:0000313" key="8">
    <source>
        <dbReference type="Proteomes" id="UP000223968"/>
    </source>
</evidence>
<proteinExistence type="predicted"/>
<dbReference type="InterPro" id="IPR015943">
    <property type="entry name" value="WD40/YVTN_repeat-like_dom_sf"/>
</dbReference>
<dbReference type="InterPro" id="IPR036322">
    <property type="entry name" value="WD40_repeat_dom_sf"/>
</dbReference>
<feature type="compositionally biased region" description="Low complexity" evidence="4">
    <location>
        <begin position="45"/>
        <end position="65"/>
    </location>
</feature>
<feature type="compositionally biased region" description="Polar residues" evidence="4">
    <location>
        <begin position="178"/>
        <end position="234"/>
    </location>
</feature>
<dbReference type="GO" id="GO:0034657">
    <property type="term" value="C:GID complex"/>
    <property type="evidence" value="ECO:0007669"/>
    <property type="project" value="TreeGrafter"/>
</dbReference>
<dbReference type="InterPro" id="IPR006595">
    <property type="entry name" value="CTLH_C"/>
</dbReference>
<dbReference type="PROSITE" id="PS50294">
    <property type="entry name" value="WD_REPEATS_REGION"/>
    <property type="match status" value="2"/>
</dbReference>
<dbReference type="AlphaFoldDB" id="A0A2B7WW43"/>
<evidence type="ECO:0000256" key="3">
    <source>
        <dbReference type="PROSITE-ProRule" id="PRU00221"/>
    </source>
</evidence>
<feature type="repeat" description="WD" evidence="3">
    <location>
        <begin position="732"/>
        <end position="761"/>
    </location>
</feature>
<name>A0A2B7WW43_9EURO</name>
<evidence type="ECO:0000256" key="2">
    <source>
        <dbReference type="ARBA" id="ARBA00022737"/>
    </source>
</evidence>
<dbReference type="GO" id="GO:0043161">
    <property type="term" value="P:proteasome-mediated ubiquitin-dependent protein catabolic process"/>
    <property type="evidence" value="ECO:0007669"/>
    <property type="project" value="TreeGrafter"/>
</dbReference>
<feature type="repeat" description="WD" evidence="3">
    <location>
        <begin position="512"/>
        <end position="553"/>
    </location>
</feature>
<keyword evidence="1 3" id="KW-0853">WD repeat</keyword>
<sequence>MSLNGVILRHSLLFCLGLSDRYGYSQAGGLPSNFDLADRSSLHTPASAAPGPSSPSANSESVSISLSNTPSNPSNALISHDLSSNEPSLRPSSSGVSADRSETVGLGSRRINRRRRRRESSPDQLERAGSSSGNIGLGEGRRRGLGEEQGRDHNRDGIPPSPKRRRLAHSNMRPDGGASTSNANGFSPVSNGSSASLRKTTVSNSLNGRSPRSSPNGQSQANGSGRSPTSTVSTYFGHNREEVTRILIQGLHDLGYDEAASTLSHESGYELESPAAAAFRSAVLDGRWADAEGILLGPYDTDGGGRGKAVNRGNDTGFPFDQGTLVLAEGADKNEMLFCLRQQKFLELLEERDLGTALMVLRQELTPLNHDIAQLHALSSLLMCPAENLRAQAGWDGSVFQSRQKLLKDLSRYISPAAMIPDHRLAVLLDQVKQNQINQCLYHNMAEPPSLYSDHHCDRANFPLRTAFELSEHTDEVWYLEFSHDGTKLATTGKDNVVLIYDVATFDVIHRLTEHTGCVAYATWSPDDSKLVSCSQDYKARLWDVETGRCILTIDQHHEPVTCAAWAPDGESFVTGSLDSQYQLCHWSVDGKSISKWSGPFRVRDCAISPDGRRLVAISTEKKVYVYNFQTGVEEYNMTLKLDVTCINISRDSRFMLLNMSECEVQLLDIETGQLARQYLGQLQGNFIIRSTFGGAAENFVISGSEDSKIYIWHKENSTLIETLQGHSYGCVNSVAWNPKDPGMFASAGDDKKVRIWTTQSQIHTPASGKVPVPSNGAARMSALRSTYNRSPNFL</sequence>
<dbReference type="SUPFAM" id="SSF50978">
    <property type="entry name" value="WD40 repeat-like"/>
    <property type="match status" value="1"/>
</dbReference>
<dbReference type="PROSITE" id="PS00678">
    <property type="entry name" value="WD_REPEATS_1"/>
    <property type="match status" value="1"/>
</dbReference>
<dbReference type="PROSITE" id="PS50082">
    <property type="entry name" value="WD_REPEATS_2"/>
    <property type="match status" value="4"/>
</dbReference>
<dbReference type="PANTHER" id="PTHR22838:SF0">
    <property type="entry name" value="WD REPEAT-CONTAINING PROTEIN 26"/>
    <property type="match status" value="1"/>
</dbReference>
<evidence type="ECO:0000256" key="5">
    <source>
        <dbReference type="SAM" id="SignalP"/>
    </source>
</evidence>
<evidence type="ECO:0000256" key="1">
    <source>
        <dbReference type="ARBA" id="ARBA00022574"/>
    </source>
</evidence>
<dbReference type="Pfam" id="PF23627">
    <property type="entry name" value="LisH_WDR26"/>
    <property type="match status" value="1"/>
</dbReference>
<keyword evidence="8" id="KW-1185">Reference proteome</keyword>
<feature type="repeat" description="WD" evidence="3">
    <location>
        <begin position="554"/>
        <end position="584"/>
    </location>
</feature>